<feature type="region of interest" description="Disordered" evidence="4">
    <location>
        <begin position="1"/>
        <end position="38"/>
    </location>
</feature>
<feature type="region of interest" description="Disordered" evidence="4">
    <location>
        <begin position="193"/>
        <end position="325"/>
    </location>
</feature>
<feature type="compositionally biased region" description="Basic and acidic residues" evidence="4">
    <location>
        <begin position="19"/>
        <end position="38"/>
    </location>
</feature>
<feature type="compositionally biased region" description="Basic residues" evidence="4">
    <location>
        <begin position="193"/>
        <end position="208"/>
    </location>
</feature>
<dbReference type="Gene3D" id="2.30.30.380">
    <property type="entry name" value="Zn-finger domain of Sec23/24"/>
    <property type="match status" value="1"/>
</dbReference>
<feature type="compositionally biased region" description="Polar residues" evidence="4">
    <location>
        <begin position="291"/>
        <end position="309"/>
    </location>
</feature>
<dbReference type="GO" id="GO:0061630">
    <property type="term" value="F:ubiquitin protein ligase activity"/>
    <property type="evidence" value="ECO:0007669"/>
    <property type="project" value="TreeGrafter"/>
</dbReference>
<evidence type="ECO:0000256" key="1">
    <source>
        <dbReference type="ARBA" id="ARBA00022723"/>
    </source>
</evidence>
<protein>
    <submittedName>
        <fullName evidence="5">Putative e3 ubiquitin-protein ligase mdm2</fullName>
    </submittedName>
</protein>
<dbReference type="Gene3D" id="3.30.40.10">
    <property type="entry name" value="Zinc/RING finger domain, C3HC4 (zinc finger)"/>
    <property type="match status" value="1"/>
</dbReference>
<dbReference type="AlphaFoldDB" id="A0A1L8DT81"/>
<dbReference type="SUPFAM" id="SSF90209">
    <property type="entry name" value="Ran binding protein zinc finger-like"/>
    <property type="match status" value="1"/>
</dbReference>
<dbReference type="CDD" id="cd16646">
    <property type="entry name" value="mRING-HC-C2H2C4_MDM2-like"/>
    <property type="match status" value="1"/>
</dbReference>
<dbReference type="PANTHER" id="PTHR46858">
    <property type="entry name" value="OS05G0521000 PROTEIN"/>
    <property type="match status" value="1"/>
</dbReference>
<dbReference type="PROSITE" id="PS00018">
    <property type="entry name" value="EF_HAND_1"/>
    <property type="match status" value="1"/>
</dbReference>
<feature type="compositionally biased region" description="Polar residues" evidence="4">
    <location>
        <begin position="1"/>
        <end position="14"/>
    </location>
</feature>
<dbReference type="GO" id="GO:0016567">
    <property type="term" value="P:protein ubiquitination"/>
    <property type="evidence" value="ECO:0007669"/>
    <property type="project" value="TreeGrafter"/>
</dbReference>
<dbReference type="InterPro" id="IPR013083">
    <property type="entry name" value="Znf_RING/FYVE/PHD"/>
</dbReference>
<sequence length="475" mass="53339">MEKYNETCTLSAQKGRSFGSRDAHEGNGVKRKYQRDDEGFSEMQPTYYITLAKESPRECIFESDDATYDSFHGRETDECRDTSDTDSDGTIAVLEYEVATDCSSSEDNLYSGDSSSGTEREVVIAAWMSDDTSSGSDFAIFADTEASDGSATDPELRTADYWECVKCKNKQNNPLYRYCEKCYLIRKNHFPPRPKCRKKRSKRKKSKARRQEGVRDRRFRSTSTSDVEATGSRGNATKCHESDDGKGRTMERKCNLSGTTYGGNSAGETPGSGEDEEVHEGPSKSVRTRVDSASSEDAQNGSEIMSSSLGKRKRCRVSKDVHGDDEENGAVGYKKGRFDRFENKFFKNVIEHLGQSEESGVQSCVSSSQEFSPTSSLTTILSSQMSQETFCDELELERPKSANNWSDKSTKDVDERENLGLCIMCLEEPKNGVFVHSRFLHLCCCYKCAVKVWNKQKRCPICNSKVKNVLKLFVH</sequence>
<keyword evidence="1" id="KW-0479">Metal-binding</keyword>
<dbReference type="InterPro" id="IPR018247">
    <property type="entry name" value="EF_Hand_1_Ca_BS"/>
</dbReference>
<evidence type="ECO:0000256" key="2">
    <source>
        <dbReference type="ARBA" id="ARBA00022771"/>
    </source>
</evidence>
<evidence type="ECO:0000313" key="5">
    <source>
        <dbReference type="EMBL" id="JAV09621.1"/>
    </source>
</evidence>
<reference evidence="5" key="1">
    <citation type="submission" date="2016-12" db="EMBL/GenBank/DDBJ databases">
        <title>An insight into the sialome and mialome of the sand fly, Nyssomyia neivai.</title>
        <authorList>
            <person name="Sebastian V."/>
            <person name="Goulart T.M."/>
            <person name="Oliveira W."/>
            <person name="Calvo E."/>
            <person name="Oliveira L.F."/>
            <person name="Pinto M.C."/>
            <person name="Rosselino A.M."/>
            <person name="Ribeiro J.M."/>
        </authorList>
    </citation>
    <scope>NUCLEOTIDE SEQUENCE</scope>
</reference>
<keyword evidence="2" id="KW-0863">Zinc-finger</keyword>
<dbReference type="InterPro" id="IPR036443">
    <property type="entry name" value="Znf_RanBP2_sf"/>
</dbReference>
<keyword evidence="3" id="KW-0862">Zinc</keyword>
<organism evidence="5">
    <name type="scientific">Nyssomyia neivai</name>
    <dbReference type="NCBI Taxonomy" id="330878"/>
    <lineage>
        <taxon>Eukaryota</taxon>
        <taxon>Metazoa</taxon>
        <taxon>Ecdysozoa</taxon>
        <taxon>Arthropoda</taxon>
        <taxon>Hexapoda</taxon>
        <taxon>Insecta</taxon>
        <taxon>Pterygota</taxon>
        <taxon>Neoptera</taxon>
        <taxon>Endopterygota</taxon>
        <taxon>Diptera</taxon>
        <taxon>Nematocera</taxon>
        <taxon>Psychodoidea</taxon>
        <taxon>Psychodidae</taxon>
        <taxon>Nyssomyia</taxon>
    </lineage>
</organism>
<name>A0A1L8DT81_9DIPT</name>
<feature type="compositionally biased region" description="Basic and acidic residues" evidence="4">
    <location>
        <begin position="238"/>
        <end position="254"/>
    </location>
</feature>
<evidence type="ECO:0000256" key="3">
    <source>
        <dbReference type="ARBA" id="ARBA00022833"/>
    </source>
</evidence>
<dbReference type="Pfam" id="PF13920">
    <property type="entry name" value="zf-C3HC4_3"/>
    <property type="match status" value="1"/>
</dbReference>
<dbReference type="PANTHER" id="PTHR46858:SF5">
    <property type="entry name" value="E3 UBIQUITIN-PROTEIN LIGASE APD1-RELATED"/>
    <property type="match status" value="1"/>
</dbReference>
<dbReference type="GO" id="GO:0008270">
    <property type="term" value="F:zinc ion binding"/>
    <property type="evidence" value="ECO:0007669"/>
    <property type="project" value="UniProtKB-KW"/>
</dbReference>
<dbReference type="EMBL" id="GFDF01004463">
    <property type="protein sequence ID" value="JAV09621.1"/>
    <property type="molecule type" value="Transcribed_RNA"/>
</dbReference>
<evidence type="ECO:0000256" key="4">
    <source>
        <dbReference type="SAM" id="MobiDB-lite"/>
    </source>
</evidence>
<proteinExistence type="predicted"/>
<accession>A0A1L8DT81</accession>